<evidence type="ECO:0008006" key="3">
    <source>
        <dbReference type="Google" id="ProtNLM"/>
    </source>
</evidence>
<sequence>MAAPTRPHPLADLLAEAGVELTPEQAAYVEMTEATGHDQAACSLLRTFAAHLAPAPRQELRSAHFVDLVSHPAGADCDAARGLPTYMTVGLDHEGPWWHCSRHCKAHRGLVDTAYEAVSARDHLDTYHQGWRSGDDR</sequence>
<protein>
    <recommendedName>
        <fullName evidence="3">Zinc finger CGNR domain-containing protein</fullName>
    </recommendedName>
</protein>
<proteinExistence type="predicted"/>
<evidence type="ECO:0000313" key="1">
    <source>
        <dbReference type="EMBL" id="MFC4869275.1"/>
    </source>
</evidence>
<accession>A0ABV9SSM9</accession>
<reference evidence="2" key="1">
    <citation type="journal article" date="2019" name="Int. J. Syst. Evol. Microbiol.">
        <title>The Global Catalogue of Microorganisms (GCM) 10K type strain sequencing project: providing services to taxonomists for standard genome sequencing and annotation.</title>
        <authorList>
            <consortium name="The Broad Institute Genomics Platform"/>
            <consortium name="The Broad Institute Genome Sequencing Center for Infectious Disease"/>
            <person name="Wu L."/>
            <person name="Ma J."/>
        </authorList>
    </citation>
    <scope>NUCLEOTIDE SEQUENCE [LARGE SCALE GENOMIC DNA]</scope>
    <source>
        <strain evidence="2">CGMCC 4.7304</strain>
    </source>
</reference>
<dbReference type="RefSeq" id="WP_344142932.1">
    <property type="nucleotide sequence ID" value="NZ_BAAAQI010000006.1"/>
</dbReference>
<evidence type="ECO:0000313" key="2">
    <source>
        <dbReference type="Proteomes" id="UP001595858"/>
    </source>
</evidence>
<dbReference type="Proteomes" id="UP001595858">
    <property type="component" value="Unassembled WGS sequence"/>
</dbReference>
<keyword evidence="2" id="KW-1185">Reference proteome</keyword>
<gene>
    <name evidence="1" type="ORF">ACFPCZ_21795</name>
</gene>
<comment type="caution">
    <text evidence="1">The sequence shown here is derived from an EMBL/GenBank/DDBJ whole genome shotgun (WGS) entry which is preliminary data.</text>
</comment>
<organism evidence="1 2">
    <name type="scientific">Streptomonospora arabica</name>
    <dbReference type="NCBI Taxonomy" id="412417"/>
    <lineage>
        <taxon>Bacteria</taxon>
        <taxon>Bacillati</taxon>
        <taxon>Actinomycetota</taxon>
        <taxon>Actinomycetes</taxon>
        <taxon>Streptosporangiales</taxon>
        <taxon>Nocardiopsidaceae</taxon>
        <taxon>Streptomonospora</taxon>
    </lineage>
</organism>
<name>A0ABV9SSM9_9ACTN</name>
<dbReference type="EMBL" id="JBHSIY010000028">
    <property type="protein sequence ID" value="MFC4869275.1"/>
    <property type="molecule type" value="Genomic_DNA"/>
</dbReference>